<feature type="compositionally biased region" description="Polar residues" evidence="1">
    <location>
        <begin position="1"/>
        <end position="21"/>
    </location>
</feature>
<dbReference type="PANTHER" id="PTHR42759">
    <property type="entry name" value="MOXR FAMILY PROTEIN"/>
    <property type="match status" value="1"/>
</dbReference>
<feature type="domain" description="ATPase dynein-related AAA" evidence="2">
    <location>
        <begin position="108"/>
        <end position="246"/>
    </location>
</feature>
<name>A0A832M1Y7_9CYAN</name>
<gene>
    <name evidence="3" type="ORF">ENR47_05115</name>
</gene>
<dbReference type="InterPro" id="IPR011704">
    <property type="entry name" value="ATPase_dyneun-rel_AAA"/>
</dbReference>
<comment type="caution">
    <text evidence="3">The sequence shown here is derived from an EMBL/GenBank/DDBJ whole genome shotgun (WGS) entry which is preliminary data.</text>
</comment>
<feature type="region of interest" description="Disordered" evidence="1">
    <location>
        <begin position="1"/>
        <end position="32"/>
    </location>
</feature>
<dbReference type="GO" id="GO:0005524">
    <property type="term" value="F:ATP binding"/>
    <property type="evidence" value="ECO:0007669"/>
    <property type="project" value="InterPro"/>
</dbReference>
<dbReference type="PANTHER" id="PTHR42759:SF1">
    <property type="entry name" value="MAGNESIUM-CHELATASE SUBUNIT CHLD"/>
    <property type="match status" value="1"/>
</dbReference>
<dbReference type="Pfam" id="PF07728">
    <property type="entry name" value="AAA_5"/>
    <property type="match status" value="1"/>
</dbReference>
<reference evidence="3" key="1">
    <citation type="journal article" date="2020" name="mSystems">
        <title>Genome- and Community-Level Interaction Insights into Carbon Utilization and Element Cycling Functions of Hydrothermarchaeota in Hydrothermal Sediment.</title>
        <authorList>
            <person name="Zhou Z."/>
            <person name="Liu Y."/>
            <person name="Xu W."/>
            <person name="Pan J."/>
            <person name="Luo Z.H."/>
            <person name="Li M."/>
        </authorList>
    </citation>
    <scope>NUCLEOTIDE SEQUENCE [LARGE SCALE GENOMIC DNA]</scope>
    <source>
        <strain evidence="3">SpSt-402</strain>
    </source>
</reference>
<dbReference type="InterPro" id="IPR050764">
    <property type="entry name" value="CbbQ/NirQ/NorQ/GpvN"/>
</dbReference>
<dbReference type="EMBL" id="DSRD01000335">
    <property type="protein sequence ID" value="HGW93648.1"/>
    <property type="molecule type" value="Genomic_DNA"/>
</dbReference>
<dbReference type="GO" id="GO:0016887">
    <property type="term" value="F:ATP hydrolysis activity"/>
    <property type="evidence" value="ECO:0007669"/>
    <property type="project" value="InterPro"/>
</dbReference>
<organism evidence="3">
    <name type="scientific">Oscillatoriales cyanobacterium SpSt-402</name>
    <dbReference type="NCBI Taxonomy" id="2282168"/>
    <lineage>
        <taxon>Bacteria</taxon>
        <taxon>Bacillati</taxon>
        <taxon>Cyanobacteriota</taxon>
        <taxon>Cyanophyceae</taxon>
        <taxon>Oscillatoriophycideae</taxon>
        <taxon>Oscillatoriales</taxon>
    </lineage>
</organism>
<evidence type="ECO:0000313" key="3">
    <source>
        <dbReference type="EMBL" id="HGW93648.1"/>
    </source>
</evidence>
<accession>A0A832M1Y7</accession>
<evidence type="ECO:0000256" key="1">
    <source>
        <dbReference type="SAM" id="MobiDB-lite"/>
    </source>
</evidence>
<dbReference type="SUPFAM" id="SSF52540">
    <property type="entry name" value="P-loop containing nucleoside triphosphate hydrolases"/>
    <property type="match status" value="1"/>
</dbReference>
<dbReference type="InterPro" id="IPR027417">
    <property type="entry name" value="P-loop_NTPase"/>
</dbReference>
<protein>
    <submittedName>
        <fullName evidence="3">ATPase</fullName>
    </submittedName>
</protein>
<proteinExistence type="predicted"/>
<sequence length="389" mass="42360">MAPAKTNTKKATSDIQSSTVSDLADSPEPTQSALLREHAEQQFVHELDELAKIDSRQRPPNWKLSPWAVSLYLLGGTLDNGFEITPKYIGNQRLMEVAIATLATDRALLLYGVPGTAKSWVSEHLAAAIAGDSTLLIQGTAGTSEEAIRYGWNYARLLAEGPSMDALVASPMMRAMADGKIARVEELTRIPSDVQDTLITVLSEKTLPIPELNAEVQATKGFNIIATANNRDRGVNELSSALKRRFNTVILPVPNTLEEEVKIVHQRVESLGRALELPAEVPALEEIQRVVTIFRELRNGTTIDGKTKLKSPTGTLSTAEAISVVNSGMALSAHFGDGVLKASDLISGLVGAVIKDPVQDQVVWKEYLETVVKERDGWKDLYRASREIS</sequence>
<evidence type="ECO:0000259" key="2">
    <source>
        <dbReference type="Pfam" id="PF07728"/>
    </source>
</evidence>
<dbReference type="AlphaFoldDB" id="A0A832M1Y7"/>
<dbReference type="Gene3D" id="3.40.50.300">
    <property type="entry name" value="P-loop containing nucleotide triphosphate hydrolases"/>
    <property type="match status" value="1"/>
</dbReference>